<reference evidence="2 3" key="1">
    <citation type="journal article" date="2023" name="J. Hered.">
        <title>Chromosome-level genome of the wood stork (Mycteria americana) provides insight into avian chromosome evolution.</title>
        <authorList>
            <person name="Flamio R. Jr."/>
            <person name="Ramstad K.M."/>
        </authorList>
    </citation>
    <scope>NUCLEOTIDE SEQUENCE [LARGE SCALE GENOMIC DNA]</scope>
    <source>
        <strain evidence="2">JAX WOST 10</strain>
    </source>
</reference>
<sequence length="163" mass="18521">MQTVVRSALFLMELIVVMDPAVIHHVFFSHEAMTVDMQSMNVILQSSALEILASVHQIFINKMGMPVILIRVVAIMVNARQEIISANISGDLSLQDLTNFVMKSLIQKAQKKETVERMETDGFSVANMMFSVAFYSVLILLEFHELVKFKEKLSQILFIIKDE</sequence>
<evidence type="ECO:0000313" key="3">
    <source>
        <dbReference type="Proteomes" id="UP001333110"/>
    </source>
</evidence>
<dbReference type="AlphaFoldDB" id="A0AAN7S3I2"/>
<keyword evidence="1" id="KW-1133">Transmembrane helix</keyword>
<dbReference type="EMBL" id="JAUNZN010000008">
    <property type="protein sequence ID" value="KAK4817158.1"/>
    <property type="molecule type" value="Genomic_DNA"/>
</dbReference>
<evidence type="ECO:0000313" key="2">
    <source>
        <dbReference type="EMBL" id="KAK4817158.1"/>
    </source>
</evidence>
<keyword evidence="1" id="KW-0812">Transmembrane</keyword>
<feature type="transmembrane region" description="Helical" evidence="1">
    <location>
        <begin position="123"/>
        <end position="143"/>
    </location>
</feature>
<evidence type="ECO:0000256" key="1">
    <source>
        <dbReference type="SAM" id="Phobius"/>
    </source>
</evidence>
<proteinExistence type="predicted"/>
<keyword evidence="1" id="KW-0472">Membrane</keyword>
<organism evidence="2 3">
    <name type="scientific">Mycteria americana</name>
    <name type="common">Wood stork</name>
    <dbReference type="NCBI Taxonomy" id="33587"/>
    <lineage>
        <taxon>Eukaryota</taxon>
        <taxon>Metazoa</taxon>
        <taxon>Chordata</taxon>
        <taxon>Craniata</taxon>
        <taxon>Vertebrata</taxon>
        <taxon>Euteleostomi</taxon>
        <taxon>Archelosauria</taxon>
        <taxon>Archosauria</taxon>
        <taxon>Dinosauria</taxon>
        <taxon>Saurischia</taxon>
        <taxon>Theropoda</taxon>
        <taxon>Coelurosauria</taxon>
        <taxon>Aves</taxon>
        <taxon>Neognathae</taxon>
        <taxon>Neoaves</taxon>
        <taxon>Aequornithes</taxon>
        <taxon>Ciconiiformes</taxon>
        <taxon>Ciconiidae</taxon>
        <taxon>Mycteria</taxon>
    </lineage>
</organism>
<name>A0AAN7S3I2_MYCAM</name>
<dbReference type="Proteomes" id="UP001333110">
    <property type="component" value="Unassembled WGS sequence"/>
</dbReference>
<feature type="transmembrane region" description="Helical" evidence="1">
    <location>
        <begin position="7"/>
        <end position="27"/>
    </location>
</feature>
<keyword evidence="3" id="KW-1185">Reference proteome</keyword>
<comment type="caution">
    <text evidence="2">The sequence shown here is derived from an EMBL/GenBank/DDBJ whole genome shotgun (WGS) entry which is preliminary data.</text>
</comment>
<gene>
    <name evidence="2" type="ORF">QYF61_002892</name>
</gene>
<protein>
    <submittedName>
        <fullName evidence="2">Uncharacterized protein</fullName>
    </submittedName>
</protein>
<accession>A0AAN7S3I2</accession>